<feature type="region of interest" description="Disordered" evidence="1">
    <location>
        <begin position="53"/>
        <end position="119"/>
    </location>
</feature>
<keyword evidence="2" id="KW-1133">Transmembrane helix</keyword>
<feature type="transmembrane region" description="Helical" evidence="2">
    <location>
        <begin position="437"/>
        <end position="455"/>
    </location>
</feature>
<evidence type="ECO:0000256" key="1">
    <source>
        <dbReference type="SAM" id="MobiDB-lite"/>
    </source>
</evidence>
<proteinExistence type="predicted"/>
<keyword evidence="2" id="KW-0812">Transmembrane</keyword>
<feature type="compositionally biased region" description="Low complexity" evidence="1">
    <location>
        <begin position="97"/>
        <end position="107"/>
    </location>
</feature>
<dbReference type="RefSeq" id="WP_379569151.1">
    <property type="nucleotide sequence ID" value="NZ_JBHSQK010000068.1"/>
</dbReference>
<reference evidence="4" key="1">
    <citation type="journal article" date="2019" name="Int. J. Syst. Evol. Microbiol.">
        <title>The Global Catalogue of Microorganisms (GCM) 10K type strain sequencing project: providing services to taxonomists for standard genome sequencing and annotation.</title>
        <authorList>
            <consortium name="The Broad Institute Genomics Platform"/>
            <consortium name="The Broad Institute Genome Sequencing Center for Infectious Disease"/>
            <person name="Wu L."/>
            <person name="Ma J."/>
        </authorList>
    </citation>
    <scope>NUCLEOTIDE SEQUENCE [LARGE SCALE GENOMIC DNA]</scope>
    <source>
        <strain evidence="4">CGMCC 4.7397</strain>
    </source>
</reference>
<gene>
    <name evidence="3" type="ORF">ACFQH9_23895</name>
</gene>
<evidence type="ECO:0000313" key="4">
    <source>
        <dbReference type="Proteomes" id="UP001596119"/>
    </source>
</evidence>
<feature type="transmembrane region" description="Helical" evidence="2">
    <location>
        <begin position="179"/>
        <end position="198"/>
    </location>
</feature>
<dbReference type="EMBL" id="JBHSQK010000068">
    <property type="protein sequence ID" value="MFC5951315.1"/>
    <property type="molecule type" value="Genomic_DNA"/>
</dbReference>
<feature type="transmembrane region" description="Helical" evidence="2">
    <location>
        <begin position="332"/>
        <end position="353"/>
    </location>
</feature>
<feature type="transmembrane region" description="Helical" evidence="2">
    <location>
        <begin position="238"/>
        <end position="255"/>
    </location>
</feature>
<evidence type="ECO:0000256" key="2">
    <source>
        <dbReference type="SAM" id="Phobius"/>
    </source>
</evidence>
<evidence type="ECO:0000313" key="3">
    <source>
        <dbReference type="EMBL" id="MFC5951315.1"/>
    </source>
</evidence>
<dbReference type="Pfam" id="PF10101">
    <property type="entry name" value="DUF2339"/>
    <property type="match status" value="2"/>
</dbReference>
<protein>
    <submittedName>
        <fullName evidence="3">DUF2339 domain-containing protein</fullName>
    </submittedName>
</protein>
<feature type="transmembrane region" description="Helical" evidence="2">
    <location>
        <begin position="460"/>
        <end position="478"/>
    </location>
</feature>
<feature type="transmembrane region" description="Helical" evidence="2">
    <location>
        <begin position="556"/>
        <end position="578"/>
    </location>
</feature>
<keyword evidence="4" id="KW-1185">Reference proteome</keyword>
<dbReference type="Proteomes" id="UP001596119">
    <property type="component" value="Unassembled WGS sequence"/>
</dbReference>
<feature type="compositionally biased region" description="Low complexity" evidence="1">
    <location>
        <begin position="57"/>
        <end position="75"/>
    </location>
</feature>
<comment type="caution">
    <text evidence="3">The sequence shown here is derived from an EMBL/GenBank/DDBJ whole genome shotgun (WGS) entry which is preliminary data.</text>
</comment>
<name>A0ABW1IDV7_9PSEU</name>
<dbReference type="PANTHER" id="PTHR38434">
    <property type="entry name" value="BLL2549 PROTEIN"/>
    <property type="match status" value="1"/>
</dbReference>
<sequence>MSEPTGRPPALDERLLAVAVELTRLGRRVDELGGTVNALVAELRGEAAAGVPGGVAEGALAGPREAPRPSADASRPPVPPRVSRPYTTDPVATLWTPPSGVSAAPAGGPWGPPPPGFGPPAHQGFQYAAPIGPRPPTPVERLRGRLSGPALLAVTGAAVTLLGVVLLLVLAATRGWFSPPGRVAAGAMLGAALVGLALRLHRRPEARTGALALAATGITALYLTVAAATALHAPLPEVGGLVAALAVAAGGVVLADRWRSRALAVGTVVGGALLAPFVADGPGPLLVALVVVLQGDALPAVVPRGWGVLAATAATAPALYGLVGPFDPAGEPLGPAVATAAAALVVGLAPAVLPERPGRRPAPVAAAWVVAAAPLPLLALAARTDRWPGAGLALLAAVALLALAIPTGRAAVRLTALAAGSVAVLEATVVAFDGATLDAVLLGEGLVLLAAAALLRSRPALLAGGGFAAVGYLGALAGELPDPTAVPPSPVPFRGLVLAVLVLAAAVAALVAAGRSRLVRADARTAVLWVPLALVALHGATATVVTAALLVSPDRAGFLAGHALVTVSWTVAALVLLARGIARPALRAAGAVLVAAAVGKLVLFDLLALDGLARVVAFLGAGLVLLAAGHRYARLVARGADGGRTGGEERGQE</sequence>
<feature type="transmembrane region" description="Helical" evidence="2">
    <location>
        <begin position="526"/>
        <end position="550"/>
    </location>
</feature>
<feature type="transmembrane region" description="Helical" evidence="2">
    <location>
        <begin position="387"/>
        <end position="405"/>
    </location>
</feature>
<accession>A0ABW1IDV7</accession>
<dbReference type="InterPro" id="IPR019286">
    <property type="entry name" value="DUF2339_TM"/>
</dbReference>
<feature type="transmembrane region" description="Helical" evidence="2">
    <location>
        <begin position="365"/>
        <end position="381"/>
    </location>
</feature>
<feature type="transmembrane region" description="Helical" evidence="2">
    <location>
        <begin position="585"/>
        <end position="606"/>
    </location>
</feature>
<feature type="transmembrane region" description="Helical" evidence="2">
    <location>
        <begin position="612"/>
        <end position="629"/>
    </location>
</feature>
<keyword evidence="2" id="KW-0472">Membrane</keyword>
<feature type="transmembrane region" description="Helical" evidence="2">
    <location>
        <begin position="309"/>
        <end position="326"/>
    </location>
</feature>
<dbReference type="PANTHER" id="PTHR38434:SF1">
    <property type="entry name" value="BLL2549 PROTEIN"/>
    <property type="match status" value="1"/>
</dbReference>
<feature type="transmembrane region" description="Helical" evidence="2">
    <location>
        <begin position="262"/>
        <end position="279"/>
    </location>
</feature>
<feature type="transmembrane region" description="Helical" evidence="2">
    <location>
        <begin position="210"/>
        <end position="232"/>
    </location>
</feature>
<organism evidence="3 4">
    <name type="scientific">Pseudonocardia lutea</name>
    <dbReference type="NCBI Taxonomy" id="2172015"/>
    <lineage>
        <taxon>Bacteria</taxon>
        <taxon>Bacillati</taxon>
        <taxon>Actinomycetota</taxon>
        <taxon>Actinomycetes</taxon>
        <taxon>Pseudonocardiales</taxon>
        <taxon>Pseudonocardiaceae</taxon>
        <taxon>Pseudonocardia</taxon>
    </lineage>
</organism>
<feature type="transmembrane region" description="Helical" evidence="2">
    <location>
        <begin position="150"/>
        <end position="173"/>
    </location>
</feature>
<feature type="transmembrane region" description="Helical" evidence="2">
    <location>
        <begin position="493"/>
        <end position="514"/>
    </location>
</feature>